<feature type="region of interest" description="Disordered" evidence="4">
    <location>
        <begin position="1012"/>
        <end position="1173"/>
    </location>
</feature>
<evidence type="ECO:0000256" key="2">
    <source>
        <dbReference type="ARBA" id="ARBA00022803"/>
    </source>
</evidence>
<feature type="region of interest" description="Disordered" evidence="4">
    <location>
        <begin position="946"/>
        <end position="987"/>
    </location>
</feature>
<organism evidence="5 6">
    <name type="scientific">Peltaster fructicola</name>
    <dbReference type="NCBI Taxonomy" id="286661"/>
    <lineage>
        <taxon>Eukaryota</taxon>
        <taxon>Fungi</taxon>
        <taxon>Dikarya</taxon>
        <taxon>Ascomycota</taxon>
        <taxon>Pezizomycotina</taxon>
        <taxon>Dothideomycetes</taxon>
        <taxon>Dothideomycetes incertae sedis</taxon>
        <taxon>Peltaster</taxon>
    </lineage>
</organism>
<protein>
    <recommendedName>
        <fullName evidence="7">TPR-like protein</fullName>
    </recommendedName>
</protein>
<dbReference type="AlphaFoldDB" id="A0A6H0XUY4"/>
<name>A0A6H0XUY4_9PEZI</name>
<keyword evidence="1" id="KW-0677">Repeat</keyword>
<dbReference type="SUPFAM" id="SSF48452">
    <property type="entry name" value="TPR-like"/>
    <property type="match status" value="3"/>
</dbReference>
<feature type="compositionally biased region" description="Basic residues" evidence="4">
    <location>
        <begin position="1090"/>
        <end position="1100"/>
    </location>
</feature>
<evidence type="ECO:0000256" key="3">
    <source>
        <dbReference type="PROSITE-ProRule" id="PRU00339"/>
    </source>
</evidence>
<dbReference type="GO" id="GO:0016593">
    <property type="term" value="C:Cdc73/Paf1 complex"/>
    <property type="evidence" value="ECO:0007669"/>
    <property type="project" value="TreeGrafter"/>
</dbReference>
<dbReference type="GO" id="GO:0000993">
    <property type="term" value="F:RNA polymerase II complex binding"/>
    <property type="evidence" value="ECO:0007669"/>
    <property type="project" value="TreeGrafter"/>
</dbReference>
<dbReference type="EMBL" id="CP051141">
    <property type="protein sequence ID" value="QIW98438.1"/>
    <property type="molecule type" value="Genomic_DNA"/>
</dbReference>
<dbReference type="Gene3D" id="1.25.40.10">
    <property type="entry name" value="Tetratricopeptide repeat domain"/>
    <property type="match status" value="4"/>
</dbReference>
<keyword evidence="2 3" id="KW-0802">TPR repeat</keyword>
<dbReference type="PANTHER" id="PTHR14027:SF2">
    <property type="entry name" value="RNA POLYMERASE-ASSOCIATED PROTEIN CTR9 HOMOLOG"/>
    <property type="match status" value="1"/>
</dbReference>
<dbReference type="GO" id="GO:0006355">
    <property type="term" value="P:regulation of DNA-templated transcription"/>
    <property type="evidence" value="ECO:0007669"/>
    <property type="project" value="InterPro"/>
</dbReference>
<dbReference type="InterPro" id="IPR019734">
    <property type="entry name" value="TPR_rpt"/>
</dbReference>
<gene>
    <name evidence="5" type="ORF">AMS68_003956</name>
</gene>
<evidence type="ECO:0000256" key="4">
    <source>
        <dbReference type="SAM" id="MobiDB-lite"/>
    </source>
</evidence>
<feature type="compositionally biased region" description="Basic and acidic residues" evidence="4">
    <location>
        <begin position="946"/>
        <end position="981"/>
    </location>
</feature>
<dbReference type="GO" id="GO:0006368">
    <property type="term" value="P:transcription elongation by RNA polymerase II"/>
    <property type="evidence" value="ECO:0007669"/>
    <property type="project" value="TreeGrafter"/>
</dbReference>
<feature type="repeat" description="TPR" evidence="3">
    <location>
        <begin position="781"/>
        <end position="814"/>
    </location>
</feature>
<reference evidence="5 6" key="1">
    <citation type="journal article" date="2016" name="Sci. Rep.">
        <title>Peltaster fructicola genome reveals evolution from an invasive phytopathogen to an ectophytic parasite.</title>
        <authorList>
            <person name="Xu C."/>
            <person name="Chen H."/>
            <person name="Gleason M.L."/>
            <person name="Xu J.R."/>
            <person name="Liu H."/>
            <person name="Zhang R."/>
            <person name="Sun G."/>
        </authorList>
    </citation>
    <scope>NUCLEOTIDE SEQUENCE [LARGE SCALE GENOMIC DNA]</scope>
    <source>
        <strain evidence="5 6">LNHT1506</strain>
    </source>
</reference>
<dbReference type="Pfam" id="PF13374">
    <property type="entry name" value="TPR_10"/>
    <property type="match status" value="1"/>
</dbReference>
<sequence length="1173" mass="132266">MAPAQQNGHTNGTPATSFKRFQDIPNVIDIPVRGEEDEAVNLDLLELADEVDELCGLLEAENAAKAYWITIALAYAKQRKIDTAIDIIRKGLAAQSRGKAEDKLALLTVLCWLQLWQARHVARVAPEGAADSYSTKDTWLQAATGTLNEASRINPSYPPLFLARGVLSLLRAPLLTGKTGVGSSQEALTQAMKGFDDALRHTQGSNIMALLGRARTLYSLGKYAESLQLYQKALESAPDLLEPDPRIGIGCCLWQLGHKEHANAAWERALELNQDSAIAHQLVALHYLDQCSHHSTSSETFGTLYKKAMTVHTQSSFKINDMQPLTCATFGSYFLLRKQWQNVDKLAKRAVELTDTATIASDGWYLRARQAHYQNDTTMAADCYAKSDQARGGDEKGYAPAKFGAAQLRTLQKDYDGAKFRLEKMLAQGKSVEVQTLLGMLYAEDVFSNTAATREEQIAERRKAIALLEQVRTAWRDTKRNLEPDTSVLLTLARLYEGEAPEKSLGCLLQVEQIELDGIDEEDKPEGIDDVEEQRKAMRELISPQLLNNIACFQFQAEKYAIAREYFQTALSACVKREDEPSETDALVTTISFNLARVYEAEYMNDEAKNVYTSLLQRHPDYTDASLRLAYIALNDDPATGVTAIKALLDADPGNLEVRTMYGWYVNKSKKKTLALNEDQEQRHYKQTLQTYDKHDLYALTGMGNVHLAVAREMPRQTDQDKERRSKVYMRAVEFFDKVLTLDPRNAYAAQGMGIALVEDKKDRSNAMQIFSKVRETVKDASVFINLGHVFADSGQFARSIENYEAALSKLRSTDPQQAVLLACLGRVWYTRGKAERTESRLESYKTSLGHSQRAIEAAKGAKDEVNYRFNVAFIQMQIAQLVINTGEVQRTVADVQAASQGLDEAIETFGEIAQAPNPPFPREIIEQRANMGRNTMKRQLGTALEKQEEYERKNQTRLEEARRRREEEIRRREEEKRKAEEEVEARRRKIREERERMMEEEQVLIQQRIEEEKAREEAELTTDEATGERKKREKKRRPAADPEKRKKRKKKSDDSEDDLINDSDEDAGGKADRSSTAAASGSEDEQSAPKRKTKKRRLEKKSAAKPSKYKSSEMVEDSSEDDADAAQLVGELKDEVDAEANGDQVMEDDEVSRPKVRRPARVLDDEDEDGDE</sequence>
<dbReference type="InterPro" id="IPR031101">
    <property type="entry name" value="Ctr9"/>
</dbReference>
<evidence type="ECO:0008006" key="7">
    <source>
        <dbReference type="Google" id="ProtNLM"/>
    </source>
</evidence>
<feature type="compositionally biased region" description="Acidic residues" evidence="4">
    <location>
        <begin position="1135"/>
        <end position="1151"/>
    </location>
</feature>
<feature type="compositionally biased region" description="Acidic residues" evidence="4">
    <location>
        <begin position="1115"/>
        <end position="1125"/>
    </location>
</feature>
<dbReference type="PROSITE" id="PS50005">
    <property type="entry name" value="TPR"/>
    <property type="match status" value="2"/>
</dbReference>
<dbReference type="Proteomes" id="UP000503462">
    <property type="component" value="Chromosome 3"/>
</dbReference>
<evidence type="ECO:0000313" key="5">
    <source>
        <dbReference type="EMBL" id="QIW98438.1"/>
    </source>
</evidence>
<evidence type="ECO:0000313" key="6">
    <source>
        <dbReference type="Proteomes" id="UP000503462"/>
    </source>
</evidence>
<proteinExistence type="predicted"/>
<accession>A0A6H0XUY4</accession>
<evidence type="ECO:0000256" key="1">
    <source>
        <dbReference type="ARBA" id="ARBA00022737"/>
    </source>
</evidence>
<keyword evidence="6" id="KW-1185">Reference proteome</keyword>
<dbReference type="InterPro" id="IPR011990">
    <property type="entry name" value="TPR-like_helical_dom_sf"/>
</dbReference>
<dbReference type="PANTHER" id="PTHR14027">
    <property type="entry name" value="RNA POLYMERASE-ASSOCIATED PROTEIN CTR9"/>
    <property type="match status" value="1"/>
</dbReference>
<feature type="repeat" description="TPR" evidence="3">
    <location>
        <begin position="207"/>
        <end position="240"/>
    </location>
</feature>
<dbReference type="SMART" id="SM00028">
    <property type="entry name" value="TPR"/>
    <property type="match status" value="7"/>
</dbReference>
<feature type="compositionally biased region" description="Acidic residues" evidence="4">
    <location>
        <begin position="1055"/>
        <end position="1067"/>
    </location>
</feature>
<dbReference type="OrthoDB" id="343875at2759"/>